<dbReference type="Proteomes" id="UP000321947">
    <property type="component" value="Unassembled WGS sequence"/>
</dbReference>
<dbReference type="PANTHER" id="PTHR48445:SF1">
    <property type="entry name" value="OS02G0782100 PROTEIN"/>
    <property type="match status" value="1"/>
</dbReference>
<proteinExistence type="inferred from homology"/>
<comment type="similarity">
    <text evidence="1">Belongs to the RRP12 family.</text>
</comment>
<dbReference type="SUPFAM" id="SSF48371">
    <property type="entry name" value="ARM repeat"/>
    <property type="match status" value="1"/>
</dbReference>
<feature type="region of interest" description="Disordered" evidence="2">
    <location>
        <begin position="1190"/>
        <end position="1244"/>
    </location>
</feature>
<dbReference type="InterPro" id="IPR012978">
    <property type="entry name" value="HEAT_RRP12"/>
</dbReference>
<feature type="region of interest" description="Disordered" evidence="2">
    <location>
        <begin position="1044"/>
        <end position="1127"/>
    </location>
</feature>
<evidence type="ECO:0000256" key="2">
    <source>
        <dbReference type="SAM" id="MobiDB-lite"/>
    </source>
</evidence>
<organism evidence="5 6">
    <name type="scientific">Cucumis melo var. makuwa</name>
    <name type="common">Oriental melon</name>
    <dbReference type="NCBI Taxonomy" id="1194695"/>
    <lineage>
        <taxon>Eukaryota</taxon>
        <taxon>Viridiplantae</taxon>
        <taxon>Streptophyta</taxon>
        <taxon>Embryophyta</taxon>
        <taxon>Tracheophyta</taxon>
        <taxon>Spermatophyta</taxon>
        <taxon>Magnoliopsida</taxon>
        <taxon>eudicotyledons</taxon>
        <taxon>Gunneridae</taxon>
        <taxon>Pentapetalae</taxon>
        <taxon>rosids</taxon>
        <taxon>fabids</taxon>
        <taxon>Cucurbitales</taxon>
        <taxon>Cucurbitaceae</taxon>
        <taxon>Benincaseae</taxon>
        <taxon>Cucumis</taxon>
    </lineage>
</organism>
<evidence type="ECO:0000259" key="4">
    <source>
        <dbReference type="Pfam" id="PF25772"/>
    </source>
</evidence>
<accession>A0A5D3CF81</accession>
<feature type="compositionally biased region" description="Low complexity" evidence="2">
    <location>
        <begin position="1288"/>
        <end position="1299"/>
    </location>
</feature>
<dbReference type="Pfam" id="PF25772">
    <property type="entry name" value="HEAT_RRP12_N"/>
    <property type="match status" value="1"/>
</dbReference>
<evidence type="ECO:0000313" key="5">
    <source>
        <dbReference type="EMBL" id="TYK10000.1"/>
    </source>
</evidence>
<evidence type="ECO:0000256" key="1">
    <source>
        <dbReference type="ARBA" id="ARBA00007690"/>
    </source>
</evidence>
<dbReference type="InterPro" id="IPR016024">
    <property type="entry name" value="ARM-type_fold"/>
</dbReference>
<dbReference type="InterPro" id="IPR011989">
    <property type="entry name" value="ARM-like"/>
</dbReference>
<dbReference type="EMBL" id="SSTD01011206">
    <property type="protein sequence ID" value="TYK10000.1"/>
    <property type="molecule type" value="Genomic_DNA"/>
</dbReference>
<dbReference type="Pfam" id="PF08161">
    <property type="entry name" value="RRP12_HEAT"/>
    <property type="match status" value="1"/>
</dbReference>
<feature type="domain" description="RRP12 HEAT" evidence="3">
    <location>
        <begin position="346"/>
        <end position="648"/>
    </location>
</feature>
<reference evidence="5 6" key="1">
    <citation type="submission" date="2019-08" db="EMBL/GenBank/DDBJ databases">
        <title>Draft genome sequences of two oriental melons (Cucumis melo L. var makuwa).</title>
        <authorList>
            <person name="Kwon S.-Y."/>
        </authorList>
    </citation>
    <scope>NUCLEOTIDE SEQUENCE [LARGE SCALE GENOMIC DNA]</scope>
    <source>
        <strain evidence="6">cv. Chang Bougi</strain>
        <tissue evidence="5">Leaf</tissue>
    </source>
</reference>
<feature type="domain" description="RRP12 N-terminal HEAT" evidence="4">
    <location>
        <begin position="9"/>
        <end position="280"/>
    </location>
</feature>
<feature type="compositionally biased region" description="Basic residues" evidence="2">
    <location>
        <begin position="1110"/>
        <end position="1122"/>
    </location>
</feature>
<evidence type="ECO:0000313" key="6">
    <source>
        <dbReference type="Proteomes" id="UP000321947"/>
    </source>
</evidence>
<feature type="compositionally biased region" description="Polar residues" evidence="2">
    <location>
        <begin position="1058"/>
        <end position="1068"/>
    </location>
</feature>
<feature type="region of interest" description="Disordered" evidence="2">
    <location>
        <begin position="1284"/>
        <end position="1314"/>
    </location>
</feature>
<dbReference type="PANTHER" id="PTHR48445">
    <property type="entry name" value="OS02G0782100 PROTEIN"/>
    <property type="match status" value="1"/>
</dbReference>
<feature type="compositionally biased region" description="Basic residues" evidence="2">
    <location>
        <begin position="1300"/>
        <end position="1314"/>
    </location>
</feature>
<comment type="caution">
    <text evidence="5">The sequence shown here is derived from an EMBL/GenBank/DDBJ whole genome shotgun (WGS) entry which is preliminary data.</text>
</comment>
<evidence type="ECO:0000259" key="3">
    <source>
        <dbReference type="Pfam" id="PF08161"/>
    </source>
</evidence>
<gene>
    <name evidence="5" type="ORF">E5676_scaffold16G001310</name>
</gene>
<protein>
    <submittedName>
        <fullName evidence="5">RRP12-like protein</fullName>
    </submittedName>
</protein>
<dbReference type="InterPro" id="IPR057860">
    <property type="entry name" value="HEAT_RRP12_N"/>
</dbReference>
<dbReference type="Gene3D" id="1.25.10.10">
    <property type="entry name" value="Leucine-rich Repeat Variant"/>
    <property type="match status" value="1"/>
</dbReference>
<feature type="compositionally biased region" description="Basic and acidic residues" evidence="2">
    <location>
        <begin position="1234"/>
        <end position="1244"/>
    </location>
</feature>
<sequence>MAMEGLEMEASFDFESNDDFCNSILFRFSNSTNEEHQHLCAVIGAMAQELRDQSLPSTPLAYFGATCSSLDRISSEPEPSPHLLEALLTILSLLLPRISPPILNKKKDFLSYLLIRVLRVPSLTPGAATFGLKCVSHLVIVRNAANWSDVSNLFGFIIGFVIDSRPKVRRQSHTCLRDVLLKLQGTPLLPSASEGVANVFEKSLLLAGGSNPKAPEGPKGAQEVLFILEALRECLPLMSMKYITNILKYYKTLLELHQPVVTRRITDSLNSLCLHPTVDVSAEVLLDLLCSMAVSFSTTETSADGLAFTARLLNVGMEKVYKVNRQICVVKLPVAFNALKDIMLCDHEEAIRAAQDAMKNLICACINEDLIREGVTTGNMEARRSGPTVIEKLCAIIESLLDYHYTAVFDLAFQVVSAMFDKLGKYSSYFLKGALISLAKMQKLRDEDFPFRKELHECLGSALGAMGPQSFLELIPFNLDTENLSQINIWLLPILKQYTVGAHLGYFTKTILGMIEEIKRKSQKLEQQGMIFSLRSMDSLVYSFWSLLPSFCNYPLDTAESFKDLQKALCVALNEEPDVRGVICSSLQILIQQNKRALEGKNDDSDLEVDVARKLAMSHYTQEVAENNLTVLKSSSPELLSALSDIFLKSTKDGGYLQLLVRKHIVVVTASCLVYVCTSAMSFNDFRFFYSTIGEISSISDKSVVSNLFGKTMRKLLKLTQQAAKVEPKVSNSMQIDDSTNANSSSFMRAQMYDLAVSFLPGLNSKEIDVLFVAVKSALKEQDCDGLIQKKAYKVLSAILKTSDEFLSTNFDELLGIMIEVLPLCHFSAKRHRLDCLYFLIVQVAKEDSGSRRHDIISSFLTEIILALKEANKKTRNRAYDILVQIGHACLDDNKGGKIEYLYHLFNMVAGGLGGETPHMISAAMKGLARLAYEFSDLVSAACNLLPSTFLLLQRKNREIIKANLGFLKVLVAKSKAEVLHMHLTSLVESLLKWQDGPKNHFKAKVKQLLEMLVRKCGLDAIKGVMPEEHMKLLTNIRKIRERKEKKLKSEGPKSIASKATTSRMSKWNHTRIFSEMSDDESEDSGGEYLGESDSEHVDGRKSRLSKASSHLRSKTSKRPKSRSTMSLLERLPGQMEDEPLDLLDQQKTRHALQSSLHLKRKTVLSDGEMKIDDEGRLIIEDDDEANFKRKASNPDLDERSEVRSHLSVGSSKKNQKRRRTSDSGWAYTGTEYASKKAGGDVKRKDKLEPYAYWPLDRKMMSRRPEHRAAARKGMVSVVNMTKKLEGKSASSILSSKGSQIKKGHKKGSKKKGK</sequence>
<feature type="compositionally biased region" description="Acidic residues" evidence="2">
    <location>
        <begin position="1077"/>
        <end position="1086"/>
    </location>
</feature>
<name>A0A5D3CF81_CUCMM</name>